<evidence type="ECO:0000313" key="1">
    <source>
        <dbReference type="EMBL" id="MEW9491697.1"/>
    </source>
</evidence>
<name>A0ACC6TP85_9CREN</name>
<sequence length="165" mass="17757">MSLTSDFQLGIFAFFSVVAMASAIFIVRARNVFYSAIALAFLGVSVAILIADISPEAYSIYSAFHLLLYVGATVVFLSISLVMFKGIDVKEGRIPWSGPLSVIATAVIFIVILVTVGNLPSISPKTVDLQSLAVEILQGYWFPAIILVIGLLTTVIEAISLARRE</sequence>
<reference evidence="1" key="1">
    <citation type="submission" date="2024-07" db="EMBL/GenBank/DDBJ databases">
        <title>Metagenome and Metagenome-Assembled Genomes of Archaea from a hot spring from the geothermal field of Los Azufres, Mexico.</title>
        <authorList>
            <person name="Marin-Paredes R."/>
            <person name="Martinez-Romero E."/>
            <person name="Servin-Garciduenas L.E."/>
        </authorList>
    </citation>
    <scope>NUCLEOTIDE SEQUENCE</scope>
    <source>
        <strain evidence="1">AZ1-454</strain>
    </source>
</reference>
<comment type="caution">
    <text evidence="1">The sequence shown here is derived from an EMBL/GenBank/DDBJ whole genome shotgun (WGS) entry which is preliminary data.</text>
</comment>
<dbReference type="Proteomes" id="UP000053480">
    <property type="component" value="Unassembled WGS sequence"/>
</dbReference>
<evidence type="ECO:0000313" key="2">
    <source>
        <dbReference type="Proteomes" id="UP000053480"/>
    </source>
</evidence>
<protein>
    <submittedName>
        <fullName evidence="1">NADH-quinone oxidoreductase subunit J</fullName>
        <ecNumber evidence="1">1.6.5.9</ecNumber>
    </submittedName>
</protein>
<organism evidence="1 2">
    <name type="scientific">Candidatus Aramenus sulfurataquae</name>
    <dbReference type="NCBI Taxonomy" id="1326980"/>
    <lineage>
        <taxon>Archaea</taxon>
        <taxon>Thermoproteota</taxon>
        <taxon>Thermoprotei</taxon>
        <taxon>Sulfolobales</taxon>
        <taxon>Sulfolobaceae</taxon>
        <taxon>Candidatus Aramenus</taxon>
    </lineage>
</organism>
<dbReference type="EMBL" id="JZWS03000006">
    <property type="protein sequence ID" value="MEW9491697.1"/>
    <property type="molecule type" value="Genomic_DNA"/>
</dbReference>
<proteinExistence type="predicted"/>
<accession>A0ACC6TP85</accession>
<gene>
    <name evidence="1" type="ORF">TQ35_0005790</name>
</gene>
<dbReference type="EC" id="1.6.5.9" evidence="1"/>
<keyword evidence="1" id="KW-0560">Oxidoreductase</keyword>